<keyword evidence="7" id="KW-1185">Reference proteome</keyword>
<evidence type="ECO:0000256" key="1">
    <source>
        <dbReference type="ARBA" id="ARBA00009437"/>
    </source>
</evidence>
<evidence type="ECO:0000256" key="4">
    <source>
        <dbReference type="ARBA" id="ARBA00023163"/>
    </source>
</evidence>
<dbReference type="PANTHER" id="PTHR30537">
    <property type="entry name" value="HTH-TYPE TRANSCRIPTIONAL REGULATOR"/>
    <property type="match status" value="1"/>
</dbReference>
<protein>
    <submittedName>
        <fullName evidence="6">LysR family transcriptional regulator</fullName>
    </submittedName>
</protein>
<comment type="similarity">
    <text evidence="1">Belongs to the LysR transcriptional regulatory family.</text>
</comment>
<dbReference type="InterPro" id="IPR036390">
    <property type="entry name" value="WH_DNA-bd_sf"/>
</dbReference>
<dbReference type="SUPFAM" id="SSF46785">
    <property type="entry name" value="Winged helix' DNA-binding domain"/>
    <property type="match status" value="1"/>
</dbReference>
<dbReference type="RefSeq" id="WP_116566226.1">
    <property type="nucleotide sequence ID" value="NZ_QDKP01000024.1"/>
</dbReference>
<dbReference type="Proteomes" id="UP000244913">
    <property type="component" value="Unassembled WGS sequence"/>
</dbReference>
<organism evidence="6 7">
    <name type="scientific">Caulobacter radicis</name>
    <dbReference type="NCBI Taxonomy" id="2172650"/>
    <lineage>
        <taxon>Bacteria</taxon>
        <taxon>Pseudomonadati</taxon>
        <taxon>Pseudomonadota</taxon>
        <taxon>Alphaproteobacteria</taxon>
        <taxon>Caulobacterales</taxon>
        <taxon>Caulobacteraceae</taxon>
        <taxon>Caulobacter</taxon>
    </lineage>
</organism>
<gene>
    <name evidence="6" type="ORF">DDF65_08010</name>
</gene>
<dbReference type="GO" id="GO:0006351">
    <property type="term" value="P:DNA-templated transcription"/>
    <property type="evidence" value="ECO:0007669"/>
    <property type="project" value="TreeGrafter"/>
</dbReference>
<dbReference type="PANTHER" id="PTHR30537:SF1">
    <property type="entry name" value="HTH-TYPE TRANSCRIPTIONAL REGULATOR PGRR"/>
    <property type="match status" value="1"/>
</dbReference>
<feature type="domain" description="HTH lysR-type" evidence="5">
    <location>
        <begin position="8"/>
        <end position="65"/>
    </location>
</feature>
<dbReference type="Pfam" id="PF00126">
    <property type="entry name" value="HTH_1"/>
    <property type="match status" value="1"/>
</dbReference>
<evidence type="ECO:0000313" key="6">
    <source>
        <dbReference type="EMBL" id="PVM84776.1"/>
    </source>
</evidence>
<dbReference type="AlphaFoldDB" id="A0A2T9JM80"/>
<keyword evidence="4" id="KW-0804">Transcription</keyword>
<name>A0A2T9JM80_9CAUL</name>
<keyword evidence="2" id="KW-0805">Transcription regulation</keyword>
<evidence type="ECO:0000313" key="7">
    <source>
        <dbReference type="Proteomes" id="UP000244913"/>
    </source>
</evidence>
<dbReference type="Gene3D" id="1.10.10.10">
    <property type="entry name" value="Winged helix-like DNA-binding domain superfamily/Winged helix DNA-binding domain"/>
    <property type="match status" value="1"/>
</dbReference>
<keyword evidence="3" id="KW-0238">DNA-binding</keyword>
<dbReference type="SUPFAM" id="SSF53850">
    <property type="entry name" value="Periplasmic binding protein-like II"/>
    <property type="match status" value="1"/>
</dbReference>
<comment type="caution">
    <text evidence="6">The sequence shown here is derived from an EMBL/GenBank/DDBJ whole genome shotgun (WGS) entry which is preliminary data.</text>
</comment>
<dbReference type="InterPro" id="IPR036388">
    <property type="entry name" value="WH-like_DNA-bd_sf"/>
</dbReference>
<reference evidence="6 7" key="1">
    <citation type="submission" date="2018-04" db="EMBL/GenBank/DDBJ databases">
        <title>The genome sequence of Caulobacter sp. 736.</title>
        <authorList>
            <person name="Gao J."/>
            <person name="Sun J."/>
        </authorList>
    </citation>
    <scope>NUCLEOTIDE SEQUENCE [LARGE SCALE GENOMIC DNA]</scope>
    <source>
        <strain evidence="6 7">736</strain>
    </source>
</reference>
<evidence type="ECO:0000259" key="5">
    <source>
        <dbReference type="PROSITE" id="PS50931"/>
    </source>
</evidence>
<dbReference type="PROSITE" id="PS50931">
    <property type="entry name" value="HTH_LYSR"/>
    <property type="match status" value="1"/>
</dbReference>
<evidence type="ECO:0000256" key="2">
    <source>
        <dbReference type="ARBA" id="ARBA00023015"/>
    </source>
</evidence>
<dbReference type="EMBL" id="QDKP01000024">
    <property type="protein sequence ID" value="PVM84776.1"/>
    <property type="molecule type" value="Genomic_DNA"/>
</dbReference>
<dbReference type="GO" id="GO:0003700">
    <property type="term" value="F:DNA-binding transcription factor activity"/>
    <property type="evidence" value="ECO:0007669"/>
    <property type="project" value="InterPro"/>
</dbReference>
<dbReference type="FunFam" id="1.10.10.10:FF:000001">
    <property type="entry name" value="LysR family transcriptional regulator"/>
    <property type="match status" value="1"/>
</dbReference>
<dbReference type="InterPro" id="IPR058163">
    <property type="entry name" value="LysR-type_TF_proteobact-type"/>
</dbReference>
<proteinExistence type="inferred from homology"/>
<accession>A0A2T9JM80</accession>
<dbReference type="Pfam" id="PF03466">
    <property type="entry name" value="LysR_substrate"/>
    <property type="match status" value="1"/>
</dbReference>
<dbReference type="InterPro" id="IPR000847">
    <property type="entry name" value="LysR_HTH_N"/>
</dbReference>
<dbReference type="GO" id="GO:0043565">
    <property type="term" value="F:sequence-specific DNA binding"/>
    <property type="evidence" value="ECO:0007669"/>
    <property type="project" value="TreeGrafter"/>
</dbReference>
<sequence>MDPHIQGQEYAQLRAFVAVAQLASFSRAAEQLGISPSALSQTIRLLEERLGVRLLNRTTRSVAPTPAGGALLARLAPAMGEIAAAVGAVGRFRSAAAGTVRLHSSRLASAVFVEPMLASFHAAYPDIVLDLTIDDAVVDMVAGGYDAAIRPGEVIEKDLIAVRIGPDHRQLAAASPAYLAAHGAPEAPADLHQHHCLRWRWSGRATPYNWEFYKDGAWFEVAVDGPLIVNERSAMLRAAIDGLGIGFFTSLELAGPVSEGRLTPLLEAWTHPYPGYAICYPRQRQMAPALRAFIDALRAFADQ</sequence>
<dbReference type="Gene3D" id="3.40.190.290">
    <property type="match status" value="1"/>
</dbReference>
<dbReference type="PRINTS" id="PR00039">
    <property type="entry name" value="HTHLYSR"/>
</dbReference>
<evidence type="ECO:0000256" key="3">
    <source>
        <dbReference type="ARBA" id="ARBA00023125"/>
    </source>
</evidence>
<dbReference type="InterPro" id="IPR005119">
    <property type="entry name" value="LysR_subst-bd"/>
</dbReference>